<dbReference type="RefSeq" id="WP_166657716.1">
    <property type="nucleotide sequence ID" value="NZ_SOAU01000001.1"/>
</dbReference>
<dbReference type="SUPFAM" id="SSF53067">
    <property type="entry name" value="Actin-like ATPase domain"/>
    <property type="match status" value="1"/>
</dbReference>
<dbReference type="InterPro" id="IPR043129">
    <property type="entry name" value="ATPase_NBD"/>
</dbReference>
<evidence type="ECO:0000313" key="2">
    <source>
        <dbReference type="EMBL" id="TDT18384.1"/>
    </source>
</evidence>
<dbReference type="EMBL" id="SOAU01000001">
    <property type="protein sequence ID" value="TDT18384.1"/>
    <property type="molecule type" value="Genomic_DNA"/>
</dbReference>
<protein>
    <submittedName>
        <fullName evidence="2">N-acetylglucosamine kinase-like BadF-type ATPase</fullName>
    </submittedName>
</protein>
<keyword evidence="3" id="KW-1185">Reference proteome</keyword>
<reference evidence="2 3" key="1">
    <citation type="submission" date="2019-03" db="EMBL/GenBank/DDBJ databases">
        <title>Sequencing the genomes of 1000 actinobacteria strains.</title>
        <authorList>
            <person name="Klenk H.-P."/>
        </authorList>
    </citation>
    <scope>NUCLEOTIDE SEQUENCE [LARGE SCALE GENOMIC DNA]</scope>
    <source>
        <strain evidence="2 3">DSM 18936</strain>
    </source>
</reference>
<dbReference type="GO" id="GO:0016301">
    <property type="term" value="F:kinase activity"/>
    <property type="evidence" value="ECO:0007669"/>
    <property type="project" value="UniProtKB-KW"/>
</dbReference>
<sequence>MTRAATTTDAIAVGIDGGQSTVRARATVDGECRSGEVDGVGHDADDPVAALGVAIRDLVDATVPPDAAVGVVAGLTMLPTTQDDRARLAAPLRSARDVESLCITSDAVTTHAGALTGRAGVALAVGTGVACLALDEHGQAHRLDGAGFLIGDEGGAFWIGSRGVRAALAANDGRGPTTTLLDAAAARWAGIDDLADRIHQHERPVATLADFATVVLDHAADGDAVALAIADDAARRLGITITAATRISGTDEVAVTGRLMTGRDDYLAVVRQTIERERPGLRLDVAAADASLTGALAIAGRAGPYAPLIERIDP</sequence>
<dbReference type="AlphaFoldDB" id="A0A4R7I559"/>
<dbReference type="PANTHER" id="PTHR43190:SF3">
    <property type="entry name" value="N-ACETYL-D-GLUCOSAMINE KINASE"/>
    <property type="match status" value="1"/>
</dbReference>
<feature type="domain" description="ATPase BadF/BadG/BcrA/BcrD type" evidence="1">
    <location>
        <begin position="13"/>
        <end position="258"/>
    </location>
</feature>
<accession>A0A4R7I559</accession>
<keyword evidence="2" id="KW-0808">Transferase</keyword>
<name>A0A4R7I559_9ACTN</name>
<dbReference type="InterPro" id="IPR002731">
    <property type="entry name" value="ATPase_BadF"/>
</dbReference>
<dbReference type="Gene3D" id="3.30.420.40">
    <property type="match status" value="2"/>
</dbReference>
<comment type="caution">
    <text evidence="2">The sequence shown here is derived from an EMBL/GenBank/DDBJ whole genome shotgun (WGS) entry which is preliminary data.</text>
</comment>
<dbReference type="Proteomes" id="UP000294558">
    <property type="component" value="Unassembled WGS sequence"/>
</dbReference>
<keyword evidence="2" id="KW-0418">Kinase</keyword>
<organism evidence="2 3">
    <name type="scientific">Ilumatobacter fluminis</name>
    <dbReference type="NCBI Taxonomy" id="467091"/>
    <lineage>
        <taxon>Bacteria</taxon>
        <taxon>Bacillati</taxon>
        <taxon>Actinomycetota</taxon>
        <taxon>Acidimicrobiia</taxon>
        <taxon>Acidimicrobiales</taxon>
        <taxon>Ilumatobacteraceae</taxon>
        <taxon>Ilumatobacter</taxon>
    </lineage>
</organism>
<proteinExistence type="predicted"/>
<dbReference type="PANTHER" id="PTHR43190">
    <property type="entry name" value="N-ACETYL-D-GLUCOSAMINE KINASE"/>
    <property type="match status" value="1"/>
</dbReference>
<dbReference type="InterPro" id="IPR052519">
    <property type="entry name" value="Euk-type_GlcNAc_Kinase"/>
</dbReference>
<gene>
    <name evidence="2" type="ORF">BDK89_4004</name>
</gene>
<evidence type="ECO:0000259" key="1">
    <source>
        <dbReference type="Pfam" id="PF01869"/>
    </source>
</evidence>
<dbReference type="Pfam" id="PF01869">
    <property type="entry name" value="BcrAD_BadFG"/>
    <property type="match status" value="1"/>
</dbReference>
<evidence type="ECO:0000313" key="3">
    <source>
        <dbReference type="Proteomes" id="UP000294558"/>
    </source>
</evidence>